<evidence type="ECO:0000256" key="10">
    <source>
        <dbReference type="ARBA" id="ARBA00023136"/>
    </source>
</evidence>
<dbReference type="PANTHER" id="PTHR43047">
    <property type="entry name" value="TWO-COMPONENT HISTIDINE PROTEIN KINASE"/>
    <property type="match status" value="1"/>
</dbReference>
<feature type="domain" description="PAS" evidence="14">
    <location>
        <begin position="553"/>
        <end position="623"/>
    </location>
</feature>
<keyword evidence="5" id="KW-0597">Phosphoprotein</keyword>
<dbReference type="InterPro" id="IPR006189">
    <property type="entry name" value="CHASE_dom"/>
</dbReference>
<evidence type="ECO:0000256" key="2">
    <source>
        <dbReference type="ARBA" id="ARBA00004651"/>
    </source>
</evidence>
<feature type="transmembrane region" description="Helical" evidence="12">
    <location>
        <begin position="136"/>
        <end position="159"/>
    </location>
</feature>
<evidence type="ECO:0000256" key="3">
    <source>
        <dbReference type="ARBA" id="ARBA00012438"/>
    </source>
</evidence>
<dbReference type="InterPro" id="IPR013767">
    <property type="entry name" value="PAS_fold"/>
</dbReference>
<feature type="transmembrane region" description="Helical" evidence="12">
    <location>
        <begin position="66"/>
        <end position="87"/>
    </location>
</feature>
<evidence type="ECO:0000259" key="16">
    <source>
        <dbReference type="PROSITE" id="PS50839"/>
    </source>
</evidence>
<evidence type="ECO:0000313" key="17">
    <source>
        <dbReference type="EMBL" id="MBB3195206.1"/>
    </source>
</evidence>
<dbReference type="InterPro" id="IPR003661">
    <property type="entry name" value="HisK_dim/P_dom"/>
</dbReference>
<feature type="domain" description="CHASE" evidence="16">
    <location>
        <begin position="268"/>
        <end position="439"/>
    </location>
</feature>
<dbReference type="Pfam" id="PF00989">
    <property type="entry name" value="PAS"/>
    <property type="match status" value="1"/>
</dbReference>
<dbReference type="InterPro" id="IPR003594">
    <property type="entry name" value="HATPase_dom"/>
</dbReference>
<keyword evidence="9 12" id="KW-1133">Transmembrane helix</keyword>
<dbReference type="Proteomes" id="UP000574369">
    <property type="component" value="Unassembled WGS sequence"/>
</dbReference>
<dbReference type="SUPFAM" id="SSF55874">
    <property type="entry name" value="ATPase domain of HSP90 chaperone/DNA topoisomerase II/histidine kinase"/>
    <property type="match status" value="1"/>
</dbReference>
<keyword evidence="7 12" id="KW-0812">Transmembrane</keyword>
<feature type="transmembrane region" description="Helical" evidence="12">
    <location>
        <begin position="21"/>
        <end position="46"/>
    </location>
</feature>
<dbReference type="Pfam" id="PF03924">
    <property type="entry name" value="CHASE"/>
    <property type="match status" value="1"/>
</dbReference>
<dbReference type="PRINTS" id="PR00344">
    <property type="entry name" value="BCTRLSENSOR"/>
</dbReference>
<comment type="subcellular location">
    <subcellularLocation>
        <location evidence="2">Cell membrane</location>
        <topology evidence="2">Multi-pass membrane protein</topology>
    </subcellularLocation>
</comment>
<feature type="transmembrane region" description="Helical" evidence="12">
    <location>
        <begin position="510"/>
        <end position="532"/>
    </location>
</feature>
<dbReference type="InterPro" id="IPR005467">
    <property type="entry name" value="His_kinase_dom"/>
</dbReference>
<protein>
    <recommendedName>
        <fullName evidence="3">histidine kinase</fullName>
        <ecNumber evidence="3">2.7.13.3</ecNumber>
    </recommendedName>
</protein>
<dbReference type="CDD" id="cd00130">
    <property type="entry name" value="PAS"/>
    <property type="match status" value="1"/>
</dbReference>
<keyword evidence="6" id="KW-0808">Transferase</keyword>
<dbReference type="Gene3D" id="3.30.450.350">
    <property type="entry name" value="CHASE domain"/>
    <property type="match status" value="1"/>
</dbReference>
<dbReference type="InterPro" id="IPR035965">
    <property type="entry name" value="PAS-like_dom_sf"/>
</dbReference>
<accession>A0ABR6GSX9</accession>
<feature type="transmembrane region" description="Helical" evidence="12">
    <location>
        <begin position="171"/>
        <end position="195"/>
    </location>
</feature>
<evidence type="ECO:0000256" key="9">
    <source>
        <dbReference type="ARBA" id="ARBA00022989"/>
    </source>
</evidence>
<dbReference type="SMART" id="SM00387">
    <property type="entry name" value="HATPase_c"/>
    <property type="match status" value="1"/>
</dbReference>
<keyword evidence="4" id="KW-1003">Cell membrane</keyword>
<dbReference type="SMART" id="SM00388">
    <property type="entry name" value="HisKA"/>
    <property type="match status" value="1"/>
</dbReference>
<feature type="domain" description="PAC" evidence="15">
    <location>
        <begin position="627"/>
        <end position="679"/>
    </location>
</feature>
<comment type="caution">
    <text evidence="17">The sequence shown here is derived from an EMBL/GenBank/DDBJ whole genome shotgun (WGS) entry which is preliminary data.</text>
</comment>
<evidence type="ECO:0000259" key="15">
    <source>
        <dbReference type="PROSITE" id="PS50113"/>
    </source>
</evidence>
<dbReference type="SMART" id="SM00091">
    <property type="entry name" value="PAS"/>
    <property type="match status" value="1"/>
</dbReference>
<name>A0ABR6GSX9_9BURK</name>
<dbReference type="InterPro" id="IPR000014">
    <property type="entry name" value="PAS"/>
</dbReference>
<evidence type="ECO:0000256" key="12">
    <source>
        <dbReference type="SAM" id="Phobius"/>
    </source>
</evidence>
<dbReference type="PROSITE" id="PS50112">
    <property type="entry name" value="PAS"/>
    <property type="match status" value="1"/>
</dbReference>
<evidence type="ECO:0000256" key="5">
    <source>
        <dbReference type="ARBA" id="ARBA00022553"/>
    </source>
</evidence>
<dbReference type="SMART" id="SM01079">
    <property type="entry name" value="CHASE"/>
    <property type="match status" value="1"/>
</dbReference>
<feature type="transmembrane region" description="Helical" evidence="12">
    <location>
        <begin position="99"/>
        <end position="116"/>
    </location>
</feature>
<evidence type="ECO:0000313" key="18">
    <source>
        <dbReference type="Proteomes" id="UP000574369"/>
    </source>
</evidence>
<dbReference type="PROSITE" id="PS50113">
    <property type="entry name" value="PAC"/>
    <property type="match status" value="1"/>
</dbReference>
<dbReference type="InterPro" id="IPR000700">
    <property type="entry name" value="PAS-assoc_C"/>
</dbReference>
<evidence type="ECO:0000256" key="8">
    <source>
        <dbReference type="ARBA" id="ARBA00022777"/>
    </source>
</evidence>
<dbReference type="InterPro" id="IPR004358">
    <property type="entry name" value="Sig_transdc_His_kin-like_C"/>
</dbReference>
<proteinExistence type="predicted"/>
<dbReference type="Gene3D" id="3.30.565.10">
    <property type="entry name" value="Histidine kinase-like ATPase, C-terminal domain"/>
    <property type="match status" value="1"/>
</dbReference>
<dbReference type="Gene3D" id="1.10.287.130">
    <property type="match status" value="1"/>
</dbReference>
<reference evidence="17 18" key="1">
    <citation type="submission" date="2020-08" db="EMBL/GenBank/DDBJ databases">
        <title>Genomic Encyclopedia of Type Strains, Phase III (KMG-III): the genomes of soil and plant-associated and newly described type strains.</title>
        <authorList>
            <person name="Whitman W."/>
        </authorList>
    </citation>
    <scope>NUCLEOTIDE SEQUENCE [LARGE SCALE GENOMIC DNA]</scope>
    <source>
        <strain evidence="17 18">CECT 7247</strain>
    </source>
</reference>
<evidence type="ECO:0000256" key="1">
    <source>
        <dbReference type="ARBA" id="ARBA00000085"/>
    </source>
</evidence>
<dbReference type="SUPFAM" id="SSF55785">
    <property type="entry name" value="PYP-like sensor domain (PAS domain)"/>
    <property type="match status" value="1"/>
</dbReference>
<comment type="catalytic activity">
    <reaction evidence="1">
        <text>ATP + protein L-histidine = ADP + protein N-phospho-L-histidine.</text>
        <dbReference type="EC" id="2.7.13.3"/>
    </reaction>
</comment>
<evidence type="ECO:0000256" key="6">
    <source>
        <dbReference type="ARBA" id="ARBA00022679"/>
    </source>
</evidence>
<dbReference type="PROSITE" id="PS50839">
    <property type="entry name" value="CHASE"/>
    <property type="match status" value="1"/>
</dbReference>
<feature type="transmembrane region" description="Helical" evidence="12">
    <location>
        <begin position="207"/>
        <end position="227"/>
    </location>
</feature>
<sequence>MRDASVQAASITPSASPMRRWLMSLGLNAVIAAVYAALGIGAMMSIVPPDAAAPVYPAAGLAAAAVLRWGARVLPGIVIGSLAVNLLPEMRSTSTLPGFVLIALAAGLQAWVGVWLARRWVGPVPRLTEPREVLRFYGAVAGLACLVGPTVGVTVLSVSGSVPAGAEMSHWLSWWLGDAIAVMLVTPLALSLFGLPRSHWAPRRLSVALPMMLACGLLIAASYYVALNEEARRRHAFDLEAEADLDVLSNALQRPLTALEANHSLLTVAPMISRAAFERAHAERLLGSESVYALGWSVRVPAAKRDAFERAARLDGYPSYHLHERQRPGDLQVDPKDDVLAIRLIVPFNRNQNALGVNVRAIPQGRAAQDLAIATGLPYAAEGFPLSQDVGARAVGVVIYRAVYEDGAPPEAARGTPSDDAKPRLRGLAFATLRPEALLYESMPPQSTHLDFCLLDRTPQTRQVLLAGDDRCLTLPTDVPARQQAVSFAGRQWQLVVYAPKGLPMQTGHAALAFALAGLVCTSLLGVLLLVVTGRAARVAELVEERTQRLRESEERFRNIVEHAPIGVVFTDLNAKPQTVNPYFSQLVGYSEEELRHRSILKLTHPDDRAEDSRLGSALIRGELERYSRIKRYISKQGRLITVRVWVSMLRDAEGDPFRLVGVVEDIGEQLRLEELERLHETAEAAHRAKNEFLSRMSHELRTPLNAMLGFSQLLEADREPAISARQRGWVQHIQQSGWHLLEMINDALDMSRLEADDIRVDLSPQALAPILSDSLAMVETQRQRRKVEVHLEMEEGLPDVMTDATRLRQIVTNLVSNAIKYNREGGQVWLRAQRTPLGNVALSVTDTGPGLTEAQRAQLFQPFNRLGRESGGIEGTGLGLVITKRLVERLEGQLEVVSAPGQGSSFRFELRPAPDVVTSAKGPARSEPAPGAHQA</sequence>
<evidence type="ECO:0000256" key="4">
    <source>
        <dbReference type="ARBA" id="ARBA00022475"/>
    </source>
</evidence>
<dbReference type="Pfam" id="PF02518">
    <property type="entry name" value="HATPase_c"/>
    <property type="match status" value="1"/>
</dbReference>
<dbReference type="PROSITE" id="PS50109">
    <property type="entry name" value="HIS_KIN"/>
    <property type="match status" value="1"/>
</dbReference>
<keyword evidence="18" id="KW-1185">Reference proteome</keyword>
<dbReference type="Pfam" id="PF05231">
    <property type="entry name" value="MASE1"/>
    <property type="match status" value="1"/>
</dbReference>
<feature type="domain" description="Histidine kinase" evidence="13">
    <location>
        <begin position="696"/>
        <end position="915"/>
    </location>
</feature>
<evidence type="ECO:0000256" key="7">
    <source>
        <dbReference type="ARBA" id="ARBA00022692"/>
    </source>
</evidence>
<dbReference type="PANTHER" id="PTHR43047:SF72">
    <property type="entry name" value="OSMOSENSING HISTIDINE PROTEIN KINASE SLN1"/>
    <property type="match status" value="1"/>
</dbReference>
<evidence type="ECO:0000256" key="11">
    <source>
        <dbReference type="SAM" id="MobiDB-lite"/>
    </source>
</evidence>
<evidence type="ECO:0000259" key="13">
    <source>
        <dbReference type="PROSITE" id="PS50109"/>
    </source>
</evidence>
<dbReference type="EMBL" id="JACHXO010000004">
    <property type="protein sequence ID" value="MBB3195206.1"/>
    <property type="molecule type" value="Genomic_DNA"/>
</dbReference>
<dbReference type="Pfam" id="PF00512">
    <property type="entry name" value="HisKA"/>
    <property type="match status" value="1"/>
</dbReference>
<dbReference type="SUPFAM" id="SSF47384">
    <property type="entry name" value="Homodimeric domain of signal transducing histidine kinase"/>
    <property type="match status" value="1"/>
</dbReference>
<dbReference type="RefSeq" id="WP_088451077.1">
    <property type="nucleotide sequence ID" value="NZ_JACHXO010000004.1"/>
</dbReference>
<dbReference type="NCBIfam" id="TIGR00229">
    <property type="entry name" value="sensory_box"/>
    <property type="match status" value="1"/>
</dbReference>
<evidence type="ECO:0000259" key="14">
    <source>
        <dbReference type="PROSITE" id="PS50112"/>
    </source>
</evidence>
<dbReference type="InterPro" id="IPR036890">
    <property type="entry name" value="HATPase_C_sf"/>
</dbReference>
<organism evidence="17 18">
    <name type="scientific">Roseateles terrae</name>
    <dbReference type="NCBI Taxonomy" id="431060"/>
    <lineage>
        <taxon>Bacteria</taxon>
        <taxon>Pseudomonadati</taxon>
        <taxon>Pseudomonadota</taxon>
        <taxon>Betaproteobacteria</taxon>
        <taxon>Burkholderiales</taxon>
        <taxon>Sphaerotilaceae</taxon>
        <taxon>Roseateles</taxon>
    </lineage>
</organism>
<dbReference type="InterPro" id="IPR042240">
    <property type="entry name" value="CHASE_sf"/>
</dbReference>
<keyword evidence="10 12" id="KW-0472">Membrane</keyword>
<dbReference type="InterPro" id="IPR007895">
    <property type="entry name" value="MASE1"/>
</dbReference>
<keyword evidence="8" id="KW-0418">Kinase</keyword>
<dbReference type="Gene3D" id="3.30.450.20">
    <property type="entry name" value="PAS domain"/>
    <property type="match status" value="1"/>
</dbReference>
<dbReference type="EC" id="2.7.13.3" evidence="3"/>
<gene>
    <name evidence="17" type="ORF">FHS28_002609</name>
</gene>
<dbReference type="InterPro" id="IPR036097">
    <property type="entry name" value="HisK_dim/P_sf"/>
</dbReference>
<dbReference type="CDD" id="cd00082">
    <property type="entry name" value="HisKA"/>
    <property type="match status" value="1"/>
</dbReference>
<feature type="region of interest" description="Disordered" evidence="11">
    <location>
        <begin position="909"/>
        <end position="936"/>
    </location>
</feature>